<feature type="compositionally biased region" description="Polar residues" evidence="1">
    <location>
        <begin position="103"/>
        <end position="112"/>
    </location>
</feature>
<feature type="compositionally biased region" description="Polar residues" evidence="1">
    <location>
        <begin position="33"/>
        <end position="48"/>
    </location>
</feature>
<feature type="compositionally biased region" description="Polar residues" evidence="1">
    <location>
        <begin position="447"/>
        <end position="459"/>
    </location>
</feature>
<dbReference type="AlphaFoldDB" id="A0A8H5D5Y7"/>
<reference evidence="2 3" key="1">
    <citation type="journal article" date="2020" name="ISME J.">
        <title>Uncovering the hidden diversity of litter-decomposition mechanisms in mushroom-forming fungi.</title>
        <authorList>
            <person name="Floudas D."/>
            <person name="Bentzer J."/>
            <person name="Ahren D."/>
            <person name="Johansson T."/>
            <person name="Persson P."/>
            <person name="Tunlid A."/>
        </authorList>
    </citation>
    <scope>NUCLEOTIDE SEQUENCE [LARGE SCALE GENOMIC DNA]</scope>
    <source>
        <strain evidence="2 3">CBS 146.42</strain>
    </source>
</reference>
<evidence type="ECO:0000313" key="3">
    <source>
        <dbReference type="Proteomes" id="UP000559027"/>
    </source>
</evidence>
<comment type="caution">
    <text evidence="2">The sequence shown here is derived from an EMBL/GenBank/DDBJ whole genome shotgun (WGS) entry which is preliminary data.</text>
</comment>
<accession>A0A8H5D5Y7</accession>
<feature type="region of interest" description="Disordered" evidence="1">
    <location>
        <begin position="103"/>
        <end position="215"/>
    </location>
</feature>
<feature type="compositionally biased region" description="Polar residues" evidence="1">
    <location>
        <begin position="171"/>
        <end position="184"/>
    </location>
</feature>
<proteinExistence type="predicted"/>
<keyword evidence="3" id="KW-1185">Reference proteome</keyword>
<name>A0A8H5D5Y7_9AGAR</name>
<feature type="compositionally biased region" description="Polar residues" evidence="1">
    <location>
        <begin position="274"/>
        <end position="296"/>
    </location>
</feature>
<feature type="compositionally biased region" description="Polar residues" evidence="1">
    <location>
        <begin position="380"/>
        <end position="405"/>
    </location>
</feature>
<feature type="region of interest" description="Disordered" evidence="1">
    <location>
        <begin position="494"/>
        <end position="516"/>
    </location>
</feature>
<dbReference type="Proteomes" id="UP000559027">
    <property type="component" value="Unassembled WGS sequence"/>
</dbReference>
<dbReference type="EMBL" id="JAACJO010000011">
    <property type="protein sequence ID" value="KAF5352852.1"/>
    <property type="molecule type" value="Genomic_DNA"/>
</dbReference>
<evidence type="ECO:0000256" key="1">
    <source>
        <dbReference type="SAM" id="MobiDB-lite"/>
    </source>
</evidence>
<feature type="region of interest" description="Disordered" evidence="1">
    <location>
        <begin position="352"/>
        <end position="463"/>
    </location>
</feature>
<feature type="region of interest" description="Disordered" evidence="1">
    <location>
        <begin position="255"/>
        <end position="310"/>
    </location>
</feature>
<sequence>MPFFQGARDFDINGGAFYDVAGNQTNHKHDHSIQVSGRNNTTTFSPNLSRSDNRVYNLGQSSANIWGYNPGQYNHAGGLPQGNAFPSVDYQEYQQFLAWRQRGSPTAPTSFQPPHITSAVPQHPQIANKGVYDGYTRGSAPPIPSQAYTSAHPGSPSSRPSHRATNPLYEQGSSAYPISPSSYHQPPLSQPGWQNSQSAPPAPSPRPAPQHQRAYSQPALHNANFLSEESEVLAGAPEARFPGEGALAQLAERLDQQAKASNPSNAPEPRPHSTPATVSQSSPRTSTTSIPVPTQNTSTTHAPSSPPPLQIMQLSLNRRNLHPLFLLRTLSHHLSISPISPHKHCLTLRKKNKTKHDSATNTNLPVQPTIPAPSNPHAGVSSSSSNIPGPTNGTPVPAGSSSNIAASPFRLENPGPLSPQTTTGSAPNIPAPSTASAPLAPSPGVNAPSTSDPGHTSLPSPLDVFAGLKPLHSGAPDMTPGKTKKNWMQKIGLKKSKKSKLTSGSPSKPPSHQDLRFISPTSRTQVNKQVDMQSIILDSHLVPTALKQTVNLYI</sequence>
<feature type="region of interest" description="Disordered" evidence="1">
    <location>
        <begin position="27"/>
        <end position="48"/>
    </location>
</feature>
<protein>
    <submittedName>
        <fullName evidence="2">Uncharacterized protein</fullName>
    </submittedName>
</protein>
<evidence type="ECO:0000313" key="2">
    <source>
        <dbReference type="EMBL" id="KAF5352852.1"/>
    </source>
</evidence>
<dbReference type="OrthoDB" id="3067548at2759"/>
<feature type="compositionally biased region" description="Low complexity" evidence="1">
    <location>
        <begin position="431"/>
        <end position="443"/>
    </location>
</feature>
<feature type="compositionally biased region" description="Low complexity" evidence="1">
    <location>
        <begin position="150"/>
        <end position="159"/>
    </location>
</feature>
<organism evidence="2 3">
    <name type="scientific">Leucocoprinus leucothites</name>
    <dbReference type="NCBI Taxonomy" id="201217"/>
    <lineage>
        <taxon>Eukaryota</taxon>
        <taxon>Fungi</taxon>
        <taxon>Dikarya</taxon>
        <taxon>Basidiomycota</taxon>
        <taxon>Agaricomycotina</taxon>
        <taxon>Agaricomycetes</taxon>
        <taxon>Agaricomycetidae</taxon>
        <taxon>Agaricales</taxon>
        <taxon>Agaricineae</taxon>
        <taxon>Agaricaceae</taxon>
        <taxon>Leucocoprinus</taxon>
    </lineage>
</organism>
<gene>
    <name evidence="2" type="ORF">D9756_006343</name>
</gene>